<keyword evidence="6" id="KW-1185">Reference proteome</keyword>
<dbReference type="InterPro" id="IPR026891">
    <property type="entry name" value="Fn3-like"/>
</dbReference>
<dbReference type="KEGG" id="anf:AQPE_4594"/>
<sequence length="661" mass="73367">MLETYTPAFLMTVKEANVQSVMCAYNRTNEQVCCGSNHLLTELLRDSMGFKGYIVSDCDAIEDFYTGHKIVNTKPEAAAMGVKAGNDLNCGRTYKGLLEAVKTGLLTEAEIDVSLKRLMKARFELGMFDPDEMVPYAKIPLSVVESDEHVKIAEEAARESMVLLKNSNNLLPLDKAVKTLAVIGPNANDVEVMYANYNGYSRNPVTPLDGIKKKLPNTKVLYARGCNLAENLPALEIIPNEMLFTASDMKKHGLKGEYFPNRNFKGQPQMRRVDDKIEFNWWDGTPGKGFDDNNFSVHWSGFIKAPKTGEYYIGGEGGHKYRMEFNGERIVKFFTPDNPSKVYRKKTLEAGKCYPVDIYFTDTCRMASMNLLWQVPGADLKKEAMDIATKADVIVMFMGLSPRLEGEEMDVEVKGFKGGDRISLGLPDVQSDLIKSIQSLGKPVVLVLLNGSAVSINWEKENIPAILEAWYPGQAGGTAIADILFGDYNPSGRLPITFYKSADDLPDFSNYNMEGKTYRYFRKEPLFEFGHGLSYTTFTYSNLNAPKTICAGESVKVSVTVTNSGKTDGNEIVQLYISNRTATVPIPIRTLKGFAKIFLKAGEAKVVEMILKPEDFSIINESGKRIIQSGQFLLSMGGCQPSESSLTSKKVLTAELSLKKE</sequence>
<dbReference type="GO" id="GO:0045493">
    <property type="term" value="P:xylan catabolic process"/>
    <property type="evidence" value="ECO:0007669"/>
    <property type="project" value="InterPro"/>
</dbReference>
<dbReference type="InterPro" id="IPR011658">
    <property type="entry name" value="PA14_dom"/>
</dbReference>
<organism evidence="5 6">
    <name type="scientific">Aquipluma nitroreducens</name>
    <dbReference type="NCBI Taxonomy" id="2010828"/>
    <lineage>
        <taxon>Bacteria</taxon>
        <taxon>Pseudomonadati</taxon>
        <taxon>Bacteroidota</taxon>
        <taxon>Bacteroidia</taxon>
        <taxon>Marinilabiliales</taxon>
        <taxon>Prolixibacteraceae</taxon>
        <taxon>Aquipluma</taxon>
    </lineage>
</organism>
<dbReference type="SUPFAM" id="SSF51445">
    <property type="entry name" value="(Trans)glycosidases"/>
    <property type="match status" value="1"/>
</dbReference>
<dbReference type="GO" id="GO:0031222">
    <property type="term" value="P:arabinan catabolic process"/>
    <property type="evidence" value="ECO:0007669"/>
    <property type="project" value="TreeGrafter"/>
</dbReference>
<keyword evidence="3" id="KW-0378">Hydrolase</keyword>
<dbReference type="InterPro" id="IPR036962">
    <property type="entry name" value="Glyco_hydro_3_N_sf"/>
</dbReference>
<dbReference type="Pfam" id="PF07691">
    <property type="entry name" value="PA14"/>
    <property type="match status" value="1"/>
</dbReference>
<dbReference type="PANTHER" id="PTHR42721:SF3">
    <property type="entry name" value="BETA-D-XYLOSIDASE 5-RELATED"/>
    <property type="match status" value="1"/>
</dbReference>
<evidence type="ECO:0000256" key="1">
    <source>
        <dbReference type="ARBA" id="ARBA00005336"/>
    </source>
</evidence>
<dbReference type="Proteomes" id="UP001193389">
    <property type="component" value="Chromosome"/>
</dbReference>
<dbReference type="GO" id="GO:0046556">
    <property type="term" value="F:alpha-L-arabinofuranosidase activity"/>
    <property type="evidence" value="ECO:0007669"/>
    <property type="project" value="TreeGrafter"/>
</dbReference>
<dbReference type="PANTHER" id="PTHR42721">
    <property type="entry name" value="SUGAR HYDROLASE-RELATED"/>
    <property type="match status" value="1"/>
</dbReference>
<proteinExistence type="inferred from homology"/>
<dbReference type="InterPro" id="IPR044993">
    <property type="entry name" value="BXL"/>
</dbReference>
<dbReference type="AlphaFoldDB" id="A0A5K7SFI6"/>
<dbReference type="SMART" id="SM01217">
    <property type="entry name" value="Fn3_like"/>
    <property type="match status" value="1"/>
</dbReference>
<dbReference type="Gene3D" id="3.40.50.1700">
    <property type="entry name" value="Glycoside hydrolase family 3 C-terminal domain"/>
    <property type="match status" value="2"/>
</dbReference>
<dbReference type="GO" id="GO:0009044">
    <property type="term" value="F:xylan 1,4-beta-xylosidase activity"/>
    <property type="evidence" value="ECO:0007669"/>
    <property type="project" value="InterPro"/>
</dbReference>
<dbReference type="Pfam" id="PF00933">
    <property type="entry name" value="Glyco_hydro_3"/>
    <property type="match status" value="1"/>
</dbReference>
<gene>
    <name evidence="5" type="ORF">AQPE_4594</name>
</gene>
<feature type="domain" description="PA14" evidence="4">
    <location>
        <begin position="249"/>
        <end position="389"/>
    </location>
</feature>
<dbReference type="Gene3D" id="2.60.40.10">
    <property type="entry name" value="Immunoglobulins"/>
    <property type="match status" value="1"/>
</dbReference>
<evidence type="ECO:0000256" key="2">
    <source>
        <dbReference type="ARBA" id="ARBA00022729"/>
    </source>
</evidence>
<dbReference type="InterPro" id="IPR017853">
    <property type="entry name" value="GH"/>
</dbReference>
<dbReference type="InterPro" id="IPR001764">
    <property type="entry name" value="Glyco_hydro_3_N"/>
</dbReference>
<dbReference type="PROSITE" id="PS51820">
    <property type="entry name" value="PA14"/>
    <property type="match status" value="1"/>
</dbReference>
<dbReference type="InterPro" id="IPR002772">
    <property type="entry name" value="Glyco_hydro_3_C"/>
</dbReference>
<keyword evidence="2" id="KW-0732">Signal</keyword>
<accession>A0A5K7SFI6</accession>
<evidence type="ECO:0000313" key="6">
    <source>
        <dbReference type="Proteomes" id="UP001193389"/>
    </source>
</evidence>
<dbReference type="InterPro" id="IPR036881">
    <property type="entry name" value="Glyco_hydro_3_C_sf"/>
</dbReference>
<dbReference type="InterPro" id="IPR013783">
    <property type="entry name" value="Ig-like_fold"/>
</dbReference>
<name>A0A5K7SFI6_9BACT</name>
<evidence type="ECO:0000256" key="3">
    <source>
        <dbReference type="ARBA" id="ARBA00022801"/>
    </source>
</evidence>
<dbReference type="SMART" id="SM00758">
    <property type="entry name" value="PA14"/>
    <property type="match status" value="1"/>
</dbReference>
<dbReference type="Pfam" id="PF14310">
    <property type="entry name" value="Fn3-like"/>
    <property type="match status" value="1"/>
</dbReference>
<dbReference type="InterPro" id="IPR037524">
    <property type="entry name" value="PA14/GLEYA"/>
</dbReference>
<evidence type="ECO:0000259" key="4">
    <source>
        <dbReference type="PROSITE" id="PS51820"/>
    </source>
</evidence>
<comment type="similarity">
    <text evidence="1">Belongs to the glycosyl hydrolase 3 family.</text>
</comment>
<dbReference type="SUPFAM" id="SSF56988">
    <property type="entry name" value="Anthrax protective antigen"/>
    <property type="match status" value="1"/>
</dbReference>
<dbReference type="Pfam" id="PF01915">
    <property type="entry name" value="Glyco_hydro_3_C"/>
    <property type="match status" value="1"/>
</dbReference>
<dbReference type="SUPFAM" id="SSF52279">
    <property type="entry name" value="Beta-D-glucan exohydrolase, C-terminal domain"/>
    <property type="match status" value="1"/>
</dbReference>
<evidence type="ECO:0000313" key="5">
    <source>
        <dbReference type="EMBL" id="BBE20402.1"/>
    </source>
</evidence>
<reference evidence="5" key="1">
    <citation type="journal article" date="2020" name="Int. J. Syst. Evol. Microbiol.">
        <title>Aquipluma nitroreducens gen. nov. sp. nov., a novel facultatively anaerobic bacterium isolated from a freshwater lake.</title>
        <authorList>
            <person name="Watanabe M."/>
            <person name="Kojima H."/>
            <person name="Fukui M."/>
        </authorList>
    </citation>
    <scope>NUCLEOTIDE SEQUENCE</scope>
    <source>
        <strain evidence="5">MeG22</strain>
    </source>
</reference>
<protein>
    <submittedName>
        <fullName evidence="5">Beta-glucosidase</fullName>
    </submittedName>
</protein>
<dbReference type="EMBL" id="AP018694">
    <property type="protein sequence ID" value="BBE20402.1"/>
    <property type="molecule type" value="Genomic_DNA"/>
</dbReference>
<dbReference type="Gene3D" id="3.20.20.300">
    <property type="entry name" value="Glycoside hydrolase, family 3, N-terminal domain"/>
    <property type="match status" value="1"/>
</dbReference>